<sequence length="66" mass="7863">MIWACDFETSFSKVRAVRRFTHTHVHLTRDCLMKCSCSSFDLWLAIDPSERICHMEFHQIGRFKIS</sequence>
<dbReference type="Gramene" id="Kaladp0367s0001.1.v1.1">
    <property type="protein sequence ID" value="Kaladp0367s0001.1.v1.1"/>
    <property type="gene ID" value="Kaladp0367s0001.v1.1"/>
</dbReference>
<organism evidence="1 2">
    <name type="scientific">Kalanchoe fedtschenkoi</name>
    <name type="common">Lavender scallops</name>
    <name type="synonym">South American air plant</name>
    <dbReference type="NCBI Taxonomy" id="63787"/>
    <lineage>
        <taxon>Eukaryota</taxon>
        <taxon>Viridiplantae</taxon>
        <taxon>Streptophyta</taxon>
        <taxon>Embryophyta</taxon>
        <taxon>Tracheophyta</taxon>
        <taxon>Spermatophyta</taxon>
        <taxon>Magnoliopsida</taxon>
        <taxon>eudicotyledons</taxon>
        <taxon>Gunneridae</taxon>
        <taxon>Pentapetalae</taxon>
        <taxon>Saxifragales</taxon>
        <taxon>Crassulaceae</taxon>
        <taxon>Kalanchoe</taxon>
    </lineage>
</organism>
<name>A0A7N0V9M0_KALFE</name>
<dbReference type="AlphaFoldDB" id="A0A7N0V9M0"/>
<evidence type="ECO:0000313" key="1">
    <source>
        <dbReference type="EnsemblPlants" id="Kaladp0367s0001.1.v1.1"/>
    </source>
</evidence>
<reference evidence="1" key="1">
    <citation type="submission" date="2021-01" db="UniProtKB">
        <authorList>
            <consortium name="EnsemblPlants"/>
        </authorList>
    </citation>
    <scope>IDENTIFICATION</scope>
</reference>
<proteinExistence type="predicted"/>
<protein>
    <submittedName>
        <fullName evidence="1">Uncharacterized protein</fullName>
    </submittedName>
</protein>
<dbReference type="EnsemblPlants" id="Kaladp0367s0001.1.v1.1">
    <property type="protein sequence ID" value="Kaladp0367s0001.1.v1.1"/>
    <property type="gene ID" value="Kaladp0367s0001.v1.1"/>
</dbReference>
<keyword evidence="2" id="KW-1185">Reference proteome</keyword>
<dbReference type="Proteomes" id="UP000594263">
    <property type="component" value="Unplaced"/>
</dbReference>
<accession>A0A7N0V9M0</accession>
<evidence type="ECO:0000313" key="2">
    <source>
        <dbReference type="Proteomes" id="UP000594263"/>
    </source>
</evidence>